<sequence>MHTHIHAPARITNMPNGQTSTHLLIVRRPSATVVIIIIIIIITNTSRQMTHADGRTGRREPGGRRSAECHAICPSEPGCAGWWPDGRMAAASDEPVPVPVPPSLVVLVELVVLDDGYMRGWRAPSLYEQEKADGARKTG</sequence>
<evidence type="ECO:0000256" key="2">
    <source>
        <dbReference type="SAM" id="Phobius"/>
    </source>
</evidence>
<name>A0ABR1KT41_9PEZI</name>
<keyword evidence="4" id="KW-1185">Reference proteome</keyword>
<protein>
    <submittedName>
        <fullName evidence="3">Uncharacterized protein</fullName>
    </submittedName>
</protein>
<feature type="compositionally biased region" description="Basic and acidic residues" evidence="1">
    <location>
        <begin position="50"/>
        <end position="68"/>
    </location>
</feature>
<comment type="caution">
    <text evidence="3">The sequence shown here is derived from an EMBL/GenBank/DDBJ whole genome shotgun (WGS) entry which is preliminary data.</text>
</comment>
<keyword evidence="2" id="KW-0812">Transmembrane</keyword>
<keyword evidence="2" id="KW-0472">Membrane</keyword>
<gene>
    <name evidence="3" type="ORF">IWZ03DRAFT_405222</name>
</gene>
<proteinExistence type="predicted"/>
<reference evidence="3 4" key="1">
    <citation type="submission" date="2024-04" db="EMBL/GenBank/DDBJ databases">
        <title>Phyllosticta paracitricarpa is synonymous to the EU quarantine fungus P. citricarpa based on phylogenomic analyses.</title>
        <authorList>
            <consortium name="Lawrence Berkeley National Laboratory"/>
            <person name="Van Ingen-Buijs V.A."/>
            <person name="Van Westerhoven A.C."/>
            <person name="Haridas S."/>
            <person name="Skiadas P."/>
            <person name="Martin F."/>
            <person name="Groenewald J.Z."/>
            <person name="Crous P.W."/>
            <person name="Seidl M.F."/>
        </authorList>
    </citation>
    <scope>NUCLEOTIDE SEQUENCE [LARGE SCALE GENOMIC DNA]</scope>
    <source>
        <strain evidence="3 4">CBS 123371</strain>
    </source>
</reference>
<keyword evidence="2" id="KW-1133">Transmembrane helix</keyword>
<evidence type="ECO:0000313" key="3">
    <source>
        <dbReference type="EMBL" id="KAK7520632.1"/>
    </source>
</evidence>
<evidence type="ECO:0000313" key="4">
    <source>
        <dbReference type="Proteomes" id="UP001363622"/>
    </source>
</evidence>
<accession>A0ABR1KT41</accession>
<organism evidence="3 4">
    <name type="scientific">Phyllosticta citriasiana</name>
    <dbReference type="NCBI Taxonomy" id="595635"/>
    <lineage>
        <taxon>Eukaryota</taxon>
        <taxon>Fungi</taxon>
        <taxon>Dikarya</taxon>
        <taxon>Ascomycota</taxon>
        <taxon>Pezizomycotina</taxon>
        <taxon>Dothideomycetes</taxon>
        <taxon>Dothideomycetes incertae sedis</taxon>
        <taxon>Botryosphaeriales</taxon>
        <taxon>Phyllostictaceae</taxon>
        <taxon>Phyllosticta</taxon>
    </lineage>
</organism>
<feature type="transmembrane region" description="Helical" evidence="2">
    <location>
        <begin position="24"/>
        <end position="42"/>
    </location>
</feature>
<feature type="region of interest" description="Disordered" evidence="1">
    <location>
        <begin position="49"/>
        <end position="69"/>
    </location>
</feature>
<dbReference type="EMBL" id="JBBPHU010000003">
    <property type="protein sequence ID" value="KAK7520632.1"/>
    <property type="molecule type" value="Genomic_DNA"/>
</dbReference>
<dbReference type="Proteomes" id="UP001363622">
    <property type="component" value="Unassembled WGS sequence"/>
</dbReference>
<evidence type="ECO:0000256" key="1">
    <source>
        <dbReference type="SAM" id="MobiDB-lite"/>
    </source>
</evidence>